<comment type="similarity">
    <text evidence="1">Belongs to the asp23 family.</text>
</comment>
<dbReference type="PANTHER" id="PTHR34297:SF2">
    <property type="entry name" value="ASP23_GLS24 FAMILY ENVELOPE STRESS RESPONSE PROTEIN"/>
    <property type="match status" value="1"/>
</dbReference>
<dbReference type="Proteomes" id="UP000465601">
    <property type="component" value="Unassembled WGS sequence"/>
</dbReference>
<evidence type="ECO:0000313" key="2">
    <source>
        <dbReference type="EMBL" id="KAB3530285.1"/>
    </source>
</evidence>
<protein>
    <submittedName>
        <fullName evidence="2">Asp23/Gls24 family envelope stress response protein</fullName>
    </submittedName>
</protein>
<dbReference type="AlphaFoldDB" id="A0A833M7F6"/>
<dbReference type="InterPro" id="IPR005531">
    <property type="entry name" value="Asp23"/>
</dbReference>
<keyword evidence="3" id="KW-1185">Reference proteome</keyword>
<sequence>MEVQGQQGKIKIASDVIMVITKKAVEEVKGIISFSGGISKGVVDTTNRKNNPRKGVNVENEEKQVVINLSVAIEYGVVIPDVIKEVQQKVKSAIETMTEITVEKVNVYVQDIKIS</sequence>
<comment type="caution">
    <text evidence="2">The sequence shown here is derived from an EMBL/GenBank/DDBJ whole genome shotgun (WGS) entry which is preliminary data.</text>
</comment>
<reference evidence="2 3" key="1">
    <citation type="submission" date="2019-10" db="EMBL/GenBank/DDBJ databases">
        <title>Alkaliphilus serpentinus sp. nov. and Alkaliphilus pronyensis sp. nov., two novel anaerobic alkaliphilic species isolated from the serpentinized-hosted hydrothermal field of the Prony Bay (New Caledonia).</title>
        <authorList>
            <person name="Postec A."/>
        </authorList>
    </citation>
    <scope>NUCLEOTIDE SEQUENCE [LARGE SCALE GENOMIC DNA]</scope>
    <source>
        <strain evidence="2 3">LacT</strain>
    </source>
</reference>
<organism evidence="2 3">
    <name type="scientific">Alkaliphilus serpentinus</name>
    <dbReference type="NCBI Taxonomy" id="1482731"/>
    <lineage>
        <taxon>Bacteria</taxon>
        <taxon>Bacillati</taxon>
        <taxon>Bacillota</taxon>
        <taxon>Clostridia</taxon>
        <taxon>Peptostreptococcales</taxon>
        <taxon>Natronincolaceae</taxon>
        <taxon>Alkaliphilus</taxon>
    </lineage>
</organism>
<proteinExistence type="inferred from homology"/>
<accession>A0A833M7F6</accession>
<evidence type="ECO:0000256" key="1">
    <source>
        <dbReference type="ARBA" id="ARBA00005721"/>
    </source>
</evidence>
<dbReference type="Pfam" id="PF03780">
    <property type="entry name" value="Asp23"/>
    <property type="match status" value="1"/>
</dbReference>
<dbReference type="OrthoDB" id="9793465at2"/>
<evidence type="ECO:0000313" key="3">
    <source>
        <dbReference type="Proteomes" id="UP000465601"/>
    </source>
</evidence>
<dbReference type="PANTHER" id="PTHR34297">
    <property type="entry name" value="HYPOTHETICAL CYTOSOLIC PROTEIN-RELATED"/>
    <property type="match status" value="1"/>
</dbReference>
<name>A0A833M7F6_9FIRM</name>
<gene>
    <name evidence="2" type="ORF">F8153_07395</name>
</gene>
<dbReference type="EMBL" id="WBZB01000022">
    <property type="protein sequence ID" value="KAB3530285.1"/>
    <property type="molecule type" value="Genomic_DNA"/>
</dbReference>